<dbReference type="Pfam" id="PF00989">
    <property type="entry name" value="PAS"/>
    <property type="match status" value="1"/>
</dbReference>
<dbReference type="SUPFAM" id="SSF55785">
    <property type="entry name" value="PYP-like sensor domain (PAS domain)"/>
    <property type="match status" value="1"/>
</dbReference>
<name>A0A7Y7IUE5_9PROT</name>
<reference evidence="4 5" key="1">
    <citation type="submission" date="2020-06" db="EMBL/GenBank/DDBJ databases">
        <title>Description of novel acetic acid bacteria.</title>
        <authorList>
            <person name="Sombolestani A."/>
        </authorList>
    </citation>
    <scope>NUCLEOTIDE SEQUENCE [LARGE SCALE GENOMIC DNA]</scope>
    <source>
        <strain evidence="4 5">LMG 31431</strain>
    </source>
</reference>
<dbReference type="Proteomes" id="UP000534870">
    <property type="component" value="Unassembled WGS sequence"/>
</dbReference>
<dbReference type="EMBL" id="JABXXP010000052">
    <property type="protein sequence ID" value="NVN10578.1"/>
    <property type="molecule type" value="Genomic_DNA"/>
</dbReference>
<dbReference type="Pfam" id="PF00990">
    <property type="entry name" value="GGDEF"/>
    <property type="match status" value="1"/>
</dbReference>
<comment type="caution">
    <text evidence="4">The sequence shown here is derived from an EMBL/GenBank/DDBJ whole genome shotgun (WGS) entry which is preliminary data.</text>
</comment>
<dbReference type="InterPro" id="IPR043128">
    <property type="entry name" value="Rev_trsase/Diguanyl_cyclase"/>
</dbReference>
<dbReference type="InterPro" id="IPR000160">
    <property type="entry name" value="GGDEF_dom"/>
</dbReference>
<dbReference type="InterPro" id="IPR000014">
    <property type="entry name" value="PAS"/>
</dbReference>
<dbReference type="InterPro" id="IPR001633">
    <property type="entry name" value="EAL_dom"/>
</dbReference>
<dbReference type="SMART" id="SM00052">
    <property type="entry name" value="EAL"/>
    <property type="match status" value="1"/>
</dbReference>
<dbReference type="Gene3D" id="3.30.450.20">
    <property type="entry name" value="PAS domain"/>
    <property type="match status" value="1"/>
</dbReference>
<protein>
    <submittedName>
        <fullName evidence="4">EAL domain-containing protein</fullName>
    </submittedName>
</protein>
<dbReference type="Gene3D" id="3.30.70.270">
    <property type="match status" value="1"/>
</dbReference>
<evidence type="ECO:0000259" key="2">
    <source>
        <dbReference type="PROSITE" id="PS50883"/>
    </source>
</evidence>
<evidence type="ECO:0000313" key="4">
    <source>
        <dbReference type="EMBL" id="NVN10578.1"/>
    </source>
</evidence>
<dbReference type="RefSeq" id="WP_176639348.1">
    <property type="nucleotide sequence ID" value="NZ_JABXXP010000052.1"/>
</dbReference>
<evidence type="ECO:0000259" key="1">
    <source>
        <dbReference type="PROSITE" id="PS50112"/>
    </source>
</evidence>
<dbReference type="InterPro" id="IPR029787">
    <property type="entry name" value="Nucleotide_cyclase"/>
</dbReference>
<dbReference type="PANTHER" id="PTHR44757:SF2">
    <property type="entry name" value="BIOFILM ARCHITECTURE MAINTENANCE PROTEIN MBAA"/>
    <property type="match status" value="1"/>
</dbReference>
<dbReference type="Pfam" id="PF00563">
    <property type="entry name" value="EAL"/>
    <property type="match status" value="1"/>
</dbReference>
<dbReference type="AlphaFoldDB" id="A0A7Y7IUE5"/>
<proteinExistence type="predicted"/>
<dbReference type="SUPFAM" id="SSF141868">
    <property type="entry name" value="EAL domain-like"/>
    <property type="match status" value="1"/>
</dbReference>
<gene>
    <name evidence="4" type="ORF">HUK84_05350</name>
</gene>
<feature type="domain" description="GGDEF" evidence="3">
    <location>
        <begin position="305"/>
        <end position="438"/>
    </location>
</feature>
<dbReference type="CDD" id="cd01949">
    <property type="entry name" value="GGDEF"/>
    <property type="match status" value="1"/>
</dbReference>
<dbReference type="SUPFAM" id="SSF55073">
    <property type="entry name" value="Nucleotide cyclase"/>
    <property type="match status" value="1"/>
</dbReference>
<dbReference type="PANTHER" id="PTHR44757">
    <property type="entry name" value="DIGUANYLATE CYCLASE DGCP"/>
    <property type="match status" value="1"/>
</dbReference>
<dbReference type="SMART" id="SM00267">
    <property type="entry name" value="GGDEF"/>
    <property type="match status" value="1"/>
</dbReference>
<evidence type="ECO:0000259" key="3">
    <source>
        <dbReference type="PROSITE" id="PS50887"/>
    </source>
</evidence>
<sequence>MAALTDTPRASRSRPDAAPSLDHFVCVLDASGQVAGWGPDAERLMGYSASDMLGRPFAALFPLSSDGAPSPADIRTTLLARKTGARFPARVEIRPLSGMVPGTADTPFSCALVFDMSAASDDLSDGAAQSILPHVSEGVALFGADRGLHYCNPRFAEILGLTDMVLRPGTPLDAILASLSSLGGGTLHGGASPGQATLAQATLGQAIPDKAPLDEATANDTFPHDAPPGGLLRGGAEIQRLGRAVRLSWTGFSDGRMMLHCHDVTDLRRAESRARFLEHHDDVTGLANLQGLQTHLRTLCHTEPDGFAIFYFDLFGFKRINNTMGHAAGDDLLRVVADRVRRVMNPSDIAAHIRGNKFALVLIANLSESALLDQARHLRLVLSRPMSVLGHEVTVGVGIGIVRFPGDGTDCGTLMWNADIALQHAKDRSGDGIRFYEPAMDRLRQQRMDLERDLQRALAHHEFVLFYQPVLNVDSNRIVGVEALIRWQHPTRGLLAPGAFIPAAESMGLIYDIGIWTLDAACRQATAWPRHIVVSVNVSAAQFRHDGLIESVAGALRRSGLDACRLELEVTETAMIDDVPRAARILRRLRDMGVQIALDDFGTGYSSLSFLNSLPFTRIKIDRSFVRNLGDGSGDGAAIVRAITGLCSSLNVIATAEGVETREQFDYLRRVNCPEIQGYFISRPCPAADIQPLLDQTD</sequence>
<dbReference type="InterPro" id="IPR052155">
    <property type="entry name" value="Biofilm_reg_signaling"/>
</dbReference>
<dbReference type="GO" id="GO:0006355">
    <property type="term" value="P:regulation of DNA-templated transcription"/>
    <property type="evidence" value="ECO:0007669"/>
    <property type="project" value="InterPro"/>
</dbReference>
<dbReference type="NCBIfam" id="TIGR00254">
    <property type="entry name" value="GGDEF"/>
    <property type="match status" value="1"/>
</dbReference>
<dbReference type="PROSITE" id="PS50883">
    <property type="entry name" value="EAL"/>
    <property type="match status" value="1"/>
</dbReference>
<dbReference type="CDD" id="cd00130">
    <property type="entry name" value="PAS"/>
    <property type="match status" value="1"/>
</dbReference>
<dbReference type="InterPro" id="IPR035965">
    <property type="entry name" value="PAS-like_dom_sf"/>
</dbReference>
<dbReference type="CDD" id="cd01948">
    <property type="entry name" value="EAL"/>
    <property type="match status" value="1"/>
</dbReference>
<accession>A0A7Y7IUE5</accession>
<feature type="domain" description="PAS" evidence="1">
    <location>
        <begin position="20"/>
        <end position="55"/>
    </location>
</feature>
<organism evidence="4 5">
    <name type="scientific">Nguyenibacter vanlangensis</name>
    <dbReference type="NCBI Taxonomy" id="1216886"/>
    <lineage>
        <taxon>Bacteria</taxon>
        <taxon>Pseudomonadati</taxon>
        <taxon>Pseudomonadota</taxon>
        <taxon>Alphaproteobacteria</taxon>
        <taxon>Acetobacterales</taxon>
        <taxon>Acetobacteraceae</taxon>
        <taxon>Nguyenibacter</taxon>
    </lineage>
</organism>
<dbReference type="Gene3D" id="3.20.20.450">
    <property type="entry name" value="EAL domain"/>
    <property type="match status" value="1"/>
</dbReference>
<dbReference type="PROSITE" id="PS50112">
    <property type="entry name" value="PAS"/>
    <property type="match status" value="1"/>
</dbReference>
<feature type="domain" description="EAL" evidence="2">
    <location>
        <begin position="447"/>
        <end position="698"/>
    </location>
</feature>
<dbReference type="PROSITE" id="PS50887">
    <property type="entry name" value="GGDEF"/>
    <property type="match status" value="1"/>
</dbReference>
<dbReference type="Pfam" id="PF12860">
    <property type="entry name" value="PAS_7"/>
    <property type="match status" value="1"/>
</dbReference>
<dbReference type="InterPro" id="IPR035919">
    <property type="entry name" value="EAL_sf"/>
</dbReference>
<evidence type="ECO:0000313" key="5">
    <source>
        <dbReference type="Proteomes" id="UP000534870"/>
    </source>
</evidence>
<dbReference type="InterPro" id="IPR013767">
    <property type="entry name" value="PAS_fold"/>
</dbReference>